<keyword evidence="1" id="KW-0732">Signal</keyword>
<dbReference type="OrthoDB" id="5869676at2759"/>
<evidence type="ECO:0000256" key="1">
    <source>
        <dbReference type="SAM" id="SignalP"/>
    </source>
</evidence>
<keyword evidence="3" id="KW-1185">Reference proteome</keyword>
<evidence type="ECO:0000313" key="2">
    <source>
        <dbReference type="EMBL" id="PAV65166.1"/>
    </source>
</evidence>
<gene>
    <name evidence="2" type="ORF">WR25_20024</name>
</gene>
<dbReference type="AlphaFoldDB" id="A0A2A2JTU5"/>
<evidence type="ECO:0008006" key="4">
    <source>
        <dbReference type="Google" id="ProtNLM"/>
    </source>
</evidence>
<sequence>MPIFLLFILLFSESSYGSATKCIREYFAQPVIYDKATSIDFYFTSININTIHDCVEFCAGRQFCRTAVYNTLTRTCAISYEFTQNCRYSHPRYTDYELPANSDSNLVQLACITKCESDDLKRQQQHDKVPVKLITGVPQGPLHVFDKAKHSHDAPTPSPNQKVILFFFQRQKNNSKIQVQIVTGIPHDGFDLPTVYPSTTMGKSANVNHLARDDPTQHRVVGPYKSRSQYLNQLTIDNISLPGQGVPYIETLPARDNANEVSKTGGGF</sequence>
<dbReference type="STRING" id="2018661.A0A2A2JTU5"/>
<feature type="chain" id="PRO_5012810358" description="Apple domain-containing protein" evidence="1">
    <location>
        <begin position="20"/>
        <end position="268"/>
    </location>
</feature>
<protein>
    <recommendedName>
        <fullName evidence="4">Apple domain-containing protein</fullName>
    </recommendedName>
</protein>
<feature type="signal peptide" evidence="1">
    <location>
        <begin position="1"/>
        <end position="19"/>
    </location>
</feature>
<dbReference type="Proteomes" id="UP000218231">
    <property type="component" value="Unassembled WGS sequence"/>
</dbReference>
<name>A0A2A2JTU5_9BILA</name>
<accession>A0A2A2JTU5</accession>
<proteinExistence type="predicted"/>
<evidence type="ECO:0000313" key="3">
    <source>
        <dbReference type="Proteomes" id="UP000218231"/>
    </source>
</evidence>
<organism evidence="2 3">
    <name type="scientific">Diploscapter pachys</name>
    <dbReference type="NCBI Taxonomy" id="2018661"/>
    <lineage>
        <taxon>Eukaryota</taxon>
        <taxon>Metazoa</taxon>
        <taxon>Ecdysozoa</taxon>
        <taxon>Nematoda</taxon>
        <taxon>Chromadorea</taxon>
        <taxon>Rhabditida</taxon>
        <taxon>Rhabditina</taxon>
        <taxon>Rhabditomorpha</taxon>
        <taxon>Rhabditoidea</taxon>
        <taxon>Rhabditidae</taxon>
        <taxon>Diploscapter</taxon>
    </lineage>
</organism>
<reference evidence="2 3" key="1">
    <citation type="journal article" date="2017" name="Curr. Biol.">
        <title>Genome architecture and evolution of a unichromosomal asexual nematode.</title>
        <authorList>
            <person name="Fradin H."/>
            <person name="Zegar C."/>
            <person name="Gutwein M."/>
            <person name="Lucas J."/>
            <person name="Kovtun M."/>
            <person name="Corcoran D."/>
            <person name="Baugh L.R."/>
            <person name="Kiontke K."/>
            <person name="Gunsalus K."/>
            <person name="Fitch D.H."/>
            <person name="Piano F."/>
        </authorList>
    </citation>
    <scope>NUCLEOTIDE SEQUENCE [LARGE SCALE GENOMIC DNA]</scope>
    <source>
        <strain evidence="2">PF1309</strain>
    </source>
</reference>
<comment type="caution">
    <text evidence="2">The sequence shown here is derived from an EMBL/GenBank/DDBJ whole genome shotgun (WGS) entry which is preliminary data.</text>
</comment>
<dbReference type="EMBL" id="LIAE01010219">
    <property type="protein sequence ID" value="PAV65166.1"/>
    <property type="molecule type" value="Genomic_DNA"/>
</dbReference>